<dbReference type="PANTHER" id="PTHR14715">
    <property type="entry name" value="FAM124 DOMAIN-CONTAINING PROTEIN-RELATED"/>
    <property type="match status" value="1"/>
</dbReference>
<reference evidence="4" key="1">
    <citation type="journal article" date="2020" name="Nat. Ecol. Evol.">
        <title>Deeply conserved synteny resolves early events in vertebrate evolution.</title>
        <authorList>
            <person name="Simakov O."/>
            <person name="Marletaz F."/>
            <person name="Yue J.X."/>
            <person name="O'Connell B."/>
            <person name="Jenkins J."/>
            <person name="Brandt A."/>
            <person name="Calef R."/>
            <person name="Tung C.H."/>
            <person name="Huang T.K."/>
            <person name="Schmutz J."/>
            <person name="Satoh N."/>
            <person name="Yu J.K."/>
            <person name="Putnam N.H."/>
            <person name="Green R.E."/>
            <person name="Rokhsar D.S."/>
        </authorList>
    </citation>
    <scope>NUCLEOTIDE SEQUENCE [LARGE SCALE GENOMIC DNA]</scope>
    <source>
        <strain evidence="4">S238N-H82</strain>
    </source>
</reference>
<feature type="compositionally biased region" description="Polar residues" evidence="2">
    <location>
        <begin position="420"/>
        <end position="429"/>
    </location>
</feature>
<protein>
    <submittedName>
        <fullName evidence="5">Protein FAM124A-like isoform X1</fullName>
    </submittedName>
</protein>
<dbReference type="OrthoDB" id="10023686at2759"/>
<feature type="compositionally biased region" description="Low complexity" evidence="2">
    <location>
        <begin position="388"/>
        <end position="411"/>
    </location>
</feature>
<dbReference type="PANTHER" id="PTHR14715:SF6">
    <property type="entry name" value="FAM124 DOMAIN-CONTAINING PROTEIN"/>
    <property type="match status" value="1"/>
</dbReference>
<name>A0A9J7M3E4_BRAFL</name>
<feature type="region of interest" description="Disordered" evidence="2">
    <location>
        <begin position="44"/>
        <end position="90"/>
    </location>
</feature>
<proteinExistence type="inferred from homology"/>
<evidence type="ECO:0000313" key="4">
    <source>
        <dbReference type="Proteomes" id="UP000001554"/>
    </source>
</evidence>
<dbReference type="InterPro" id="IPR046365">
    <property type="entry name" value="FAM124_dom"/>
</dbReference>
<feature type="compositionally biased region" description="Low complexity" evidence="2">
    <location>
        <begin position="370"/>
        <end position="381"/>
    </location>
</feature>
<comment type="similarity">
    <text evidence="1">Belongs to the FAM124 family.</text>
</comment>
<dbReference type="OMA" id="VEPCNSA"/>
<dbReference type="RefSeq" id="XP_035694032.1">
    <property type="nucleotide sequence ID" value="XM_035838139.1"/>
</dbReference>
<keyword evidence="4" id="KW-1185">Reference proteome</keyword>
<dbReference type="Proteomes" id="UP000001554">
    <property type="component" value="Chromosome 12"/>
</dbReference>
<feature type="compositionally biased region" description="Low complexity" evidence="2">
    <location>
        <begin position="451"/>
        <end position="460"/>
    </location>
</feature>
<organism evidence="4 5">
    <name type="scientific">Branchiostoma floridae</name>
    <name type="common">Florida lancelet</name>
    <name type="synonym">Amphioxus</name>
    <dbReference type="NCBI Taxonomy" id="7739"/>
    <lineage>
        <taxon>Eukaryota</taxon>
        <taxon>Metazoa</taxon>
        <taxon>Chordata</taxon>
        <taxon>Cephalochordata</taxon>
        <taxon>Leptocardii</taxon>
        <taxon>Amphioxiformes</taxon>
        <taxon>Branchiostomatidae</taxon>
        <taxon>Branchiostoma</taxon>
    </lineage>
</organism>
<dbReference type="GeneID" id="118428148"/>
<dbReference type="KEGG" id="bfo:118428148"/>
<gene>
    <name evidence="5" type="primary">LOC118428148</name>
</gene>
<evidence type="ECO:0000313" key="5">
    <source>
        <dbReference type="RefSeq" id="XP_035694032.1"/>
    </source>
</evidence>
<dbReference type="Pfam" id="PF15067">
    <property type="entry name" value="FAM124"/>
    <property type="match status" value="1"/>
</dbReference>
<feature type="domain" description="FAM124" evidence="3">
    <location>
        <begin position="101"/>
        <end position="343"/>
    </location>
</feature>
<feature type="compositionally biased region" description="Basic and acidic residues" evidence="2">
    <location>
        <begin position="461"/>
        <end position="493"/>
    </location>
</feature>
<dbReference type="AlphaFoldDB" id="A0A9J7M3E4"/>
<sequence length="500" mass="55812">MIPWKGDTVSASDGSVHAIVGGVFTVNRQGTSARKRLAVCSRERKISDSEGMDGNEEAKEDAPKEVRGGSLNGKMSSVSSSTESTGDEMWEVESSGDPYKITIHFIVDPGENTRTRRTLQPLLDWFDADLQLFCIAERGRKKRRPSSAVQNGVNGHNHDAPRYPSLAIMLFYHEELARDKISQVHECFKKPPWRFHHKAMPSGNVLPYPPNNQDFFTFAEDMPLWAARQVHYGTEHVRFVLFCSRQNWEDMISFYKMILRKDMDVRKTDFCCFVVYSQPGLDVQFALKMLPDNTKPKHVDSAIMQFRVKEIGQLVPLLPNVCSPISDVRWQTTDYEGNKILLEVPRRKVHGVPSPYYGSPYTSASSNGTPSQSPCASPAASLQGIPLSPFTSPLSSSHTTPNSTPRSSSGSIKVPRISILKTTEVQRPSQKPVPAPRPSIVPRTLKLSQGSDVTSDVTDMTSDRTDYESSLHSEADAEDVESSRESEVHEDSHSVMSFFV</sequence>
<feature type="compositionally biased region" description="Polar residues" evidence="2">
    <location>
        <begin position="360"/>
        <end position="369"/>
    </location>
</feature>
<evidence type="ECO:0000256" key="2">
    <source>
        <dbReference type="SAM" id="MobiDB-lite"/>
    </source>
</evidence>
<feature type="compositionally biased region" description="Basic and acidic residues" evidence="2">
    <location>
        <begin position="56"/>
        <end position="67"/>
    </location>
</feature>
<feature type="region of interest" description="Disordered" evidence="2">
    <location>
        <begin position="360"/>
        <end position="500"/>
    </location>
</feature>
<reference evidence="5" key="2">
    <citation type="submission" date="2025-08" db="UniProtKB">
        <authorList>
            <consortium name="RefSeq"/>
        </authorList>
    </citation>
    <scope>IDENTIFICATION</scope>
    <source>
        <strain evidence="5">S238N-H82</strain>
        <tissue evidence="5">Testes</tissue>
    </source>
</reference>
<evidence type="ECO:0000259" key="3">
    <source>
        <dbReference type="Pfam" id="PF15067"/>
    </source>
</evidence>
<dbReference type="InterPro" id="IPR029380">
    <property type="entry name" value="FAM124"/>
</dbReference>
<accession>A0A9J7M3E4</accession>
<evidence type="ECO:0000256" key="1">
    <source>
        <dbReference type="ARBA" id="ARBA00006440"/>
    </source>
</evidence>